<keyword evidence="7" id="KW-0175">Coiled coil</keyword>
<evidence type="ECO:0000256" key="4">
    <source>
        <dbReference type="ARBA" id="ARBA00022692"/>
    </source>
</evidence>
<evidence type="ECO:0000256" key="2">
    <source>
        <dbReference type="ARBA" id="ARBA00009063"/>
    </source>
</evidence>
<dbReference type="InParanoid" id="A0A0D2A4R1"/>
<evidence type="ECO:0000256" key="9">
    <source>
        <dbReference type="SAM" id="MobiDB-lite"/>
    </source>
</evidence>
<dbReference type="AlphaFoldDB" id="A0A0D2A4R1"/>
<gene>
    <name evidence="10" type="ORF">PV09_06945</name>
</gene>
<evidence type="ECO:0000256" key="5">
    <source>
        <dbReference type="ARBA" id="ARBA00022927"/>
    </source>
</evidence>
<dbReference type="GO" id="GO:0031201">
    <property type="term" value="C:SNARE complex"/>
    <property type="evidence" value="ECO:0007669"/>
    <property type="project" value="TreeGrafter"/>
</dbReference>
<keyword evidence="3" id="KW-0813">Transport</keyword>
<evidence type="ECO:0000313" key="11">
    <source>
        <dbReference type="Proteomes" id="UP000053259"/>
    </source>
</evidence>
<comment type="subcellular location">
    <subcellularLocation>
        <location evidence="1">Membrane</location>
        <topology evidence="1">Single-pass type IV membrane protein</topology>
    </subcellularLocation>
</comment>
<dbReference type="GO" id="GO:0005783">
    <property type="term" value="C:endoplasmic reticulum"/>
    <property type="evidence" value="ECO:0007669"/>
    <property type="project" value="TreeGrafter"/>
</dbReference>
<dbReference type="GO" id="GO:0006890">
    <property type="term" value="P:retrograde vesicle-mediated transport, Golgi to endoplasmic reticulum"/>
    <property type="evidence" value="ECO:0007669"/>
    <property type="project" value="TreeGrafter"/>
</dbReference>
<keyword evidence="4" id="KW-0812">Transmembrane</keyword>
<evidence type="ECO:0000256" key="3">
    <source>
        <dbReference type="ARBA" id="ARBA00022448"/>
    </source>
</evidence>
<evidence type="ECO:0000256" key="8">
    <source>
        <dbReference type="ARBA" id="ARBA00023136"/>
    </source>
</evidence>
<feature type="region of interest" description="Disordered" evidence="9">
    <location>
        <begin position="197"/>
        <end position="225"/>
    </location>
</feature>
<organism evidence="10 11">
    <name type="scientific">Verruconis gallopava</name>
    <dbReference type="NCBI Taxonomy" id="253628"/>
    <lineage>
        <taxon>Eukaryota</taxon>
        <taxon>Fungi</taxon>
        <taxon>Dikarya</taxon>
        <taxon>Ascomycota</taxon>
        <taxon>Pezizomycotina</taxon>
        <taxon>Dothideomycetes</taxon>
        <taxon>Pleosporomycetidae</taxon>
        <taxon>Venturiales</taxon>
        <taxon>Sympoventuriaceae</taxon>
        <taxon>Verruconis</taxon>
    </lineage>
</organism>
<proteinExistence type="inferred from homology"/>
<dbReference type="EMBL" id="KN847553">
    <property type="protein sequence ID" value="KIW01773.1"/>
    <property type="molecule type" value="Genomic_DNA"/>
</dbReference>
<keyword evidence="6" id="KW-1133">Transmembrane helix</keyword>
<evidence type="ECO:0000256" key="1">
    <source>
        <dbReference type="ARBA" id="ARBA00004211"/>
    </source>
</evidence>
<dbReference type="STRING" id="253628.A0A0D2A4R1"/>
<comment type="similarity">
    <text evidence="2">Belongs to the syntaxin family.</text>
</comment>
<keyword evidence="8" id="KW-0472">Membrane</keyword>
<evidence type="ECO:0008006" key="12">
    <source>
        <dbReference type="Google" id="ProtNLM"/>
    </source>
</evidence>
<dbReference type="VEuPathDB" id="FungiDB:PV09_06945"/>
<keyword evidence="11" id="KW-1185">Reference proteome</keyword>
<dbReference type="HOGENOM" id="CLU_047847_1_0_1"/>
<dbReference type="RefSeq" id="XP_016211642.1">
    <property type="nucleotide sequence ID" value="XM_016360656.1"/>
</dbReference>
<dbReference type="GeneID" id="27314918"/>
<accession>A0A0D2A4R1</accession>
<dbReference type="Proteomes" id="UP000053259">
    <property type="component" value="Unassembled WGS sequence"/>
</dbReference>
<name>A0A0D2A4R1_9PEZI</name>
<dbReference type="GO" id="GO:0015031">
    <property type="term" value="P:protein transport"/>
    <property type="evidence" value="ECO:0007669"/>
    <property type="project" value="UniProtKB-KW"/>
</dbReference>
<dbReference type="PANTHER" id="PTHR15959">
    <property type="entry name" value="SYNTAXIN-18"/>
    <property type="match status" value="1"/>
</dbReference>
<keyword evidence="5" id="KW-0653">Protein transport</keyword>
<dbReference type="OrthoDB" id="342981at2759"/>
<sequence length="360" mass="40851">MDVTLLFNDYLTAKGAKPVLQEPFEVSKLNGFMNDAYRINALLNDLVRYLRVIRSPYLALQVHRNRSKGLSNPTKADHVQPFTEQQRKDVDEALKKQLKQIDISLEQLAKDAEMDLEVKYAIRAKKQERKGFGRLGRWAAGGGALEKSPEELEEDAKFETEKAHRDGVIFSLRMRLQQAGKVQESIASTRLSREIEHSQNILSRSRSDRFQAEFPTASASSTGQPMTALEIDLEAEQASRQEREQIRKDLESQMTPAQLQQLQSEETTMLRHYNAELAKIQRAQASVLEISNLQTELTMHLNLQAEGISQLVSDSFEIGSNVAEGNRQLEKANERFRPAQWAFYVAVGTGAFLVLWDAIF</sequence>
<reference evidence="10 11" key="1">
    <citation type="submission" date="2015-01" db="EMBL/GenBank/DDBJ databases">
        <title>The Genome Sequence of Ochroconis gallopava CBS43764.</title>
        <authorList>
            <consortium name="The Broad Institute Genomics Platform"/>
            <person name="Cuomo C."/>
            <person name="de Hoog S."/>
            <person name="Gorbushina A."/>
            <person name="Stielow B."/>
            <person name="Teixiera M."/>
            <person name="Abouelleil A."/>
            <person name="Chapman S.B."/>
            <person name="Priest M."/>
            <person name="Young S.K."/>
            <person name="Wortman J."/>
            <person name="Nusbaum C."/>
            <person name="Birren B."/>
        </authorList>
    </citation>
    <scope>NUCLEOTIDE SEQUENCE [LARGE SCALE GENOMIC DNA]</scope>
    <source>
        <strain evidence="10 11">CBS 43764</strain>
    </source>
</reference>
<evidence type="ECO:0000313" key="10">
    <source>
        <dbReference type="EMBL" id="KIW01773.1"/>
    </source>
</evidence>
<evidence type="ECO:0000256" key="6">
    <source>
        <dbReference type="ARBA" id="ARBA00022989"/>
    </source>
</evidence>
<dbReference type="PANTHER" id="PTHR15959:SF0">
    <property type="entry name" value="SYNTAXIN-18"/>
    <property type="match status" value="1"/>
</dbReference>
<evidence type="ECO:0000256" key="7">
    <source>
        <dbReference type="ARBA" id="ARBA00023054"/>
    </source>
</evidence>
<protein>
    <recommendedName>
        <fullName evidence="12">t-SNARE coiled-coil homology domain-containing protein</fullName>
    </recommendedName>
</protein>